<dbReference type="Gene3D" id="1.20.1530.20">
    <property type="match status" value="1"/>
</dbReference>
<protein>
    <submittedName>
        <fullName evidence="13">Monovalent cation:proton antiporter-2 (CPA2) family protein</fullName>
    </submittedName>
</protein>
<evidence type="ECO:0000313" key="14">
    <source>
        <dbReference type="Proteomes" id="UP001476950"/>
    </source>
</evidence>
<dbReference type="InterPro" id="IPR003148">
    <property type="entry name" value="RCK_N"/>
</dbReference>
<keyword evidence="10 11" id="KW-0472">Membrane</keyword>
<dbReference type="PANTHER" id="PTHR46157">
    <property type="entry name" value="K(+) EFFLUX ANTIPORTER 3, CHLOROPLASTIC"/>
    <property type="match status" value="1"/>
</dbReference>
<organism evidence="13 14">
    <name type="scientific">Stenomitos frigidus AS-A4</name>
    <dbReference type="NCBI Taxonomy" id="2933935"/>
    <lineage>
        <taxon>Bacteria</taxon>
        <taxon>Bacillati</taxon>
        <taxon>Cyanobacteriota</taxon>
        <taxon>Cyanophyceae</taxon>
        <taxon>Leptolyngbyales</taxon>
        <taxon>Leptolyngbyaceae</taxon>
        <taxon>Stenomitos</taxon>
    </lineage>
</organism>
<feature type="transmembrane region" description="Helical" evidence="11">
    <location>
        <begin position="88"/>
        <end position="110"/>
    </location>
</feature>
<keyword evidence="14" id="KW-1185">Reference proteome</keyword>
<feature type="domain" description="RCK N-terminal" evidence="12">
    <location>
        <begin position="424"/>
        <end position="540"/>
    </location>
</feature>
<keyword evidence="9" id="KW-0406">Ion transport</keyword>
<sequence>MHDEGFLFQVFIYLVAAVASVPIAKRLGLGSVLGYLIAGVIIGPFVLKFVGGEDEDVMHFAEFGVVMMLFLVGLELQPSLLWRLRLPILGLGGLQVLVTSLVLAAIGFVAGLPWQTALAVGLILAQSSTAIVLQTLNEKGLTKTQAGQSAFSVLLFQDIAVIPILALLPLLAAPAITAIGAVADRVLLVAAEQSGGASAGLPAWQQALLVIGTVSGIILGGRFLTRPLFRFIATTQQREIFTATALLLVVGIALAMQQVGLSPALGTFVAGVVLAENEYRHELESDIEPFKGLLLGLFFISVGASIDFNLLMQQPLLILCLVLVLAIVKFAVLFGLGRVFRLEMSQSLLFGCALAQGGEFGFVLFSFATQNKVLTEDVTGPLVVVVALSMALTPLIMIINDRLIQPRFVAAEIEAEADEIDDGETPVIIAGFGRFGQIVGRLLIANGFEATVLDHSPTQIELLRRFGFKVFYGDASRLDLLHAAGARHARLFVVAIDDRDRSLHVVDLVRKHFPHLKILARAIDRRHAYEFIRRGVEVVQRETFDSALEMGEAALRLLGTRAYKAHRSARIFKTHDEQALWEMATLEDDTRFARGQQLRQDLERVLRADDRGMTHDLDGAWDTTALQKEV</sequence>
<feature type="transmembrane region" description="Helical" evidence="11">
    <location>
        <begin position="57"/>
        <end position="76"/>
    </location>
</feature>
<feature type="transmembrane region" description="Helical" evidence="11">
    <location>
        <begin position="6"/>
        <end position="25"/>
    </location>
</feature>
<evidence type="ECO:0000256" key="11">
    <source>
        <dbReference type="SAM" id="Phobius"/>
    </source>
</evidence>
<comment type="similarity">
    <text evidence="2">Belongs to the monovalent cation:proton antiporter 2 (CPA2) transporter (TC 2.A.37) family.</text>
</comment>
<accession>A0ABV0KR40</accession>
<dbReference type="InterPro" id="IPR004771">
    <property type="entry name" value="K/H_exchanger"/>
</dbReference>
<evidence type="ECO:0000256" key="10">
    <source>
        <dbReference type="ARBA" id="ARBA00023136"/>
    </source>
</evidence>
<dbReference type="Pfam" id="PF02254">
    <property type="entry name" value="TrkA_N"/>
    <property type="match status" value="1"/>
</dbReference>
<dbReference type="Pfam" id="PF00999">
    <property type="entry name" value="Na_H_Exchanger"/>
    <property type="match status" value="1"/>
</dbReference>
<dbReference type="Gene3D" id="3.40.50.720">
    <property type="entry name" value="NAD(P)-binding Rossmann-like Domain"/>
    <property type="match status" value="1"/>
</dbReference>
<dbReference type="InterPro" id="IPR038770">
    <property type="entry name" value="Na+/solute_symporter_sf"/>
</dbReference>
<keyword evidence="6 11" id="KW-0812">Transmembrane</keyword>
<comment type="caution">
    <text evidence="13">The sequence shown here is derived from an EMBL/GenBank/DDBJ whole genome shotgun (WGS) entry which is preliminary data.</text>
</comment>
<evidence type="ECO:0000256" key="3">
    <source>
        <dbReference type="ARBA" id="ARBA00022448"/>
    </source>
</evidence>
<dbReference type="InterPro" id="IPR006153">
    <property type="entry name" value="Cation/H_exchanger_TM"/>
</dbReference>
<feature type="transmembrane region" description="Helical" evidence="11">
    <location>
        <begin position="240"/>
        <end position="257"/>
    </location>
</feature>
<dbReference type="RefSeq" id="WP_190449897.1">
    <property type="nucleotide sequence ID" value="NZ_JAMPLM010000042.1"/>
</dbReference>
<feature type="transmembrane region" description="Helical" evidence="11">
    <location>
        <begin position="203"/>
        <end position="220"/>
    </location>
</feature>
<evidence type="ECO:0000256" key="1">
    <source>
        <dbReference type="ARBA" id="ARBA00004141"/>
    </source>
</evidence>
<evidence type="ECO:0000256" key="5">
    <source>
        <dbReference type="ARBA" id="ARBA00022538"/>
    </source>
</evidence>
<keyword evidence="4" id="KW-0050">Antiport</keyword>
<evidence type="ECO:0000313" key="13">
    <source>
        <dbReference type="EMBL" id="MEP1061701.1"/>
    </source>
</evidence>
<dbReference type="PROSITE" id="PS51201">
    <property type="entry name" value="RCK_N"/>
    <property type="match status" value="1"/>
</dbReference>
<dbReference type="PANTHER" id="PTHR46157:SF4">
    <property type="entry name" value="K(+) EFFLUX ANTIPORTER 3, CHLOROPLASTIC"/>
    <property type="match status" value="1"/>
</dbReference>
<evidence type="ECO:0000256" key="2">
    <source>
        <dbReference type="ARBA" id="ARBA00005551"/>
    </source>
</evidence>
<proteinExistence type="inferred from homology"/>
<keyword evidence="8 11" id="KW-1133">Transmembrane helix</keyword>
<keyword evidence="3" id="KW-0813">Transport</keyword>
<feature type="transmembrane region" description="Helical" evidence="11">
    <location>
        <begin position="380"/>
        <end position="399"/>
    </location>
</feature>
<keyword evidence="7" id="KW-0630">Potassium</keyword>
<evidence type="ECO:0000256" key="7">
    <source>
        <dbReference type="ARBA" id="ARBA00022958"/>
    </source>
</evidence>
<name>A0ABV0KR40_9CYAN</name>
<dbReference type="SUPFAM" id="SSF51735">
    <property type="entry name" value="NAD(P)-binding Rossmann-fold domains"/>
    <property type="match status" value="1"/>
</dbReference>
<feature type="transmembrane region" description="Helical" evidence="11">
    <location>
        <begin position="292"/>
        <end position="310"/>
    </location>
</feature>
<evidence type="ECO:0000256" key="8">
    <source>
        <dbReference type="ARBA" id="ARBA00022989"/>
    </source>
</evidence>
<feature type="transmembrane region" description="Helical" evidence="11">
    <location>
        <begin position="348"/>
        <end position="368"/>
    </location>
</feature>
<gene>
    <name evidence="13" type="ORF">NDI38_25345</name>
</gene>
<reference evidence="13 14" key="1">
    <citation type="submission" date="2022-04" db="EMBL/GenBank/DDBJ databases">
        <title>Positive selection, recombination, and allopatry shape intraspecific diversity of widespread and dominant cyanobacteria.</title>
        <authorList>
            <person name="Wei J."/>
            <person name="Shu W."/>
            <person name="Hu C."/>
        </authorList>
    </citation>
    <scope>NUCLEOTIDE SEQUENCE [LARGE SCALE GENOMIC DNA]</scope>
    <source>
        <strain evidence="13 14">AS-A4</strain>
    </source>
</reference>
<dbReference type="Proteomes" id="UP001476950">
    <property type="component" value="Unassembled WGS sequence"/>
</dbReference>
<dbReference type="InterPro" id="IPR036291">
    <property type="entry name" value="NAD(P)-bd_dom_sf"/>
</dbReference>
<feature type="transmembrane region" description="Helical" evidence="11">
    <location>
        <begin position="154"/>
        <end position="183"/>
    </location>
</feature>
<feature type="transmembrane region" description="Helical" evidence="11">
    <location>
        <begin position="32"/>
        <end position="51"/>
    </location>
</feature>
<evidence type="ECO:0000259" key="12">
    <source>
        <dbReference type="PROSITE" id="PS51201"/>
    </source>
</evidence>
<feature type="transmembrane region" description="Helical" evidence="11">
    <location>
        <begin position="116"/>
        <end position="133"/>
    </location>
</feature>
<evidence type="ECO:0000256" key="4">
    <source>
        <dbReference type="ARBA" id="ARBA00022449"/>
    </source>
</evidence>
<keyword evidence="5" id="KW-0633">Potassium transport</keyword>
<evidence type="ECO:0000256" key="9">
    <source>
        <dbReference type="ARBA" id="ARBA00023065"/>
    </source>
</evidence>
<dbReference type="EMBL" id="JAMPLM010000042">
    <property type="protein sequence ID" value="MEP1061701.1"/>
    <property type="molecule type" value="Genomic_DNA"/>
</dbReference>
<comment type="subcellular location">
    <subcellularLocation>
        <location evidence="1">Membrane</location>
        <topology evidence="1">Multi-pass membrane protein</topology>
    </subcellularLocation>
</comment>
<dbReference type="NCBIfam" id="TIGR00932">
    <property type="entry name" value="2a37"/>
    <property type="match status" value="1"/>
</dbReference>
<evidence type="ECO:0000256" key="6">
    <source>
        <dbReference type="ARBA" id="ARBA00022692"/>
    </source>
</evidence>
<feature type="transmembrane region" description="Helical" evidence="11">
    <location>
        <begin position="316"/>
        <end position="336"/>
    </location>
</feature>